<sequence length="136" mass="16214">MIRYNGPIEAEKQDPSLGYIRDIIFNKDENYWRQGGGDSCIEVDEIEERLIFFYDEPYGFFIIRHPDYLVPIDRKLPIKTVEHMVGGEPMRIPTCSYVNREKAFKIILNFIENSNIEEIVEWIDLYEIEFDHGFNE</sequence>
<protein>
    <submittedName>
        <fullName evidence="1">Uncharacterized protein</fullName>
    </submittedName>
</protein>
<dbReference type="Proteomes" id="UP000325212">
    <property type="component" value="Unassembled WGS sequence"/>
</dbReference>
<reference evidence="1 2" key="1">
    <citation type="submission" date="2019-06" db="EMBL/GenBank/DDBJ databases">
        <title>Draft genome sequence of Clostridium diolis DSM 15410.</title>
        <authorList>
            <person name="Kobayashi H."/>
            <person name="Tanizawa Y."/>
            <person name="Tohno M."/>
        </authorList>
    </citation>
    <scope>NUCLEOTIDE SEQUENCE [LARGE SCALE GENOMIC DNA]</scope>
    <source>
        <strain evidence="1 2">DSM 15410</strain>
    </source>
</reference>
<keyword evidence="2" id="KW-1185">Reference proteome</keyword>
<accession>A0AAV3VV92</accession>
<organism evidence="1 2">
    <name type="scientific">Clostridium diolis</name>
    <dbReference type="NCBI Taxonomy" id="223919"/>
    <lineage>
        <taxon>Bacteria</taxon>
        <taxon>Bacillati</taxon>
        <taxon>Bacillota</taxon>
        <taxon>Clostridia</taxon>
        <taxon>Eubacteriales</taxon>
        <taxon>Clostridiaceae</taxon>
        <taxon>Clostridium</taxon>
    </lineage>
</organism>
<dbReference type="AlphaFoldDB" id="A0AAV3VV92"/>
<dbReference type="RefSeq" id="WP_039770099.1">
    <property type="nucleotide sequence ID" value="NZ_BJLA01000001.1"/>
</dbReference>
<evidence type="ECO:0000313" key="2">
    <source>
        <dbReference type="Proteomes" id="UP000325212"/>
    </source>
</evidence>
<evidence type="ECO:0000313" key="1">
    <source>
        <dbReference type="EMBL" id="GEA29401.1"/>
    </source>
</evidence>
<proteinExistence type="predicted"/>
<name>A0AAV3VV92_9CLOT</name>
<dbReference type="EMBL" id="BJLA01000001">
    <property type="protein sequence ID" value="GEA29401.1"/>
    <property type="molecule type" value="Genomic_DNA"/>
</dbReference>
<comment type="caution">
    <text evidence="1">The sequence shown here is derived from an EMBL/GenBank/DDBJ whole genome shotgun (WGS) entry which is preliminary data.</text>
</comment>
<gene>
    <name evidence="1" type="ORF">CDIOL_03240</name>
</gene>